<organism evidence="1 2">
    <name type="scientific">Mesopusillimonas faecipullorum</name>
    <dbReference type="NCBI Taxonomy" id="2755040"/>
    <lineage>
        <taxon>Bacteria</taxon>
        <taxon>Pseudomonadati</taxon>
        <taxon>Pseudomonadota</taxon>
        <taxon>Betaproteobacteria</taxon>
        <taxon>Burkholderiales</taxon>
        <taxon>Alcaligenaceae</taxon>
        <taxon>Mesopusillimonas</taxon>
    </lineage>
</organism>
<evidence type="ECO:0000313" key="2">
    <source>
        <dbReference type="Proteomes" id="UP000776983"/>
    </source>
</evidence>
<evidence type="ECO:0008006" key="3">
    <source>
        <dbReference type="Google" id="ProtNLM"/>
    </source>
</evidence>
<reference evidence="1 2" key="1">
    <citation type="submission" date="2020-07" db="EMBL/GenBank/DDBJ databases">
        <title>Pusillimonas sp. nov., isolated from poultry manure in Taiwan.</title>
        <authorList>
            <person name="Lin S.-Y."/>
            <person name="Tang Y.-S."/>
            <person name="Young C.-C."/>
        </authorList>
    </citation>
    <scope>NUCLEOTIDE SEQUENCE [LARGE SCALE GENOMIC DNA]</scope>
    <source>
        <strain evidence="1 2">CC-YST705</strain>
    </source>
</reference>
<dbReference type="RefSeq" id="WP_226952584.1">
    <property type="nucleotide sequence ID" value="NZ_JACDXW010000001.1"/>
</dbReference>
<accession>A0ABS8C8K2</accession>
<sequence>MDVVLILLVVIVAWHMLRVRYQRTHIALLGKHLSKLQLERHMETLTQGYTRAIHEKEASRQLQVLETFAQTERAVAAQLATLAQDMQKENDADTRMGTLAFCLPYAERFLPSVTRDFRKLLHIHATGLRHVVDNEAGWEAKERAFHLSAELYLLQHSCHWFCKSRTVADARLAMRHQVQHQKVLESVSDTTRSAYVRWLQEAA</sequence>
<gene>
    <name evidence="1" type="ORF">H0484_01050</name>
</gene>
<dbReference type="Proteomes" id="UP000776983">
    <property type="component" value="Unassembled WGS sequence"/>
</dbReference>
<evidence type="ECO:0000313" key="1">
    <source>
        <dbReference type="EMBL" id="MCB5362347.1"/>
    </source>
</evidence>
<comment type="caution">
    <text evidence="1">The sequence shown here is derived from an EMBL/GenBank/DDBJ whole genome shotgun (WGS) entry which is preliminary data.</text>
</comment>
<keyword evidence="2" id="KW-1185">Reference proteome</keyword>
<name>A0ABS8C8K2_9BURK</name>
<proteinExistence type="predicted"/>
<dbReference type="EMBL" id="JACDXW010000001">
    <property type="protein sequence ID" value="MCB5362347.1"/>
    <property type="molecule type" value="Genomic_DNA"/>
</dbReference>
<protein>
    <recommendedName>
        <fullName evidence="3">DUF4760 domain-containing protein</fullName>
    </recommendedName>
</protein>